<dbReference type="AlphaFoldDB" id="A0AAV9GKM6"/>
<sequence length="285" mass="32509">MFGRGRSGPSKSTPASVQCQKCLKRGHYSYECKAAPQERPYVPRPSRTQQLFNPKLLPKLTNETPDALQKKKGVADEVLAEREAERARKRGLEDGEAENSAPEVSPRRRRSYSSDSVSSTSTRSPSPARERPSRRRESRSPERPTPREPRSIPPPAASGRRGSFDSRERYSNPSESPDRGYSSRDSPDRRSPSPGPVRRDSYSDRGHNRTTHARREYSKSQSPVRPPARRELAVSQYRDREDHSRREERGALQRPQQRRPSPPRERSLSPFSKRLALTQAMNSNR</sequence>
<protein>
    <submittedName>
        <fullName evidence="2">Zinc knuckle-domain-containing protein</fullName>
    </submittedName>
</protein>
<feature type="compositionally biased region" description="Basic and acidic residues" evidence="1">
    <location>
        <begin position="73"/>
        <end position="93"/>
    </location>
</feature>
<keyword evidence="3" id="KW-1185">Reference proteome</keyword>
<evidence type="ECO:0000313" key="2">
    <source>
        <dbReference type="EMBL" id="KAK4449095.1"/>
    </source>
</evidence>
<organism evidence="2 3">
    <name type="scientific">Podospora aff. communis PSN243</name>
    <dbReference type="NCBI Taxonomy" id="3040156"/>
    <lineage>
        <taxon>Eukaryota</taxon>
        <taxon>Fungi</taxon>
        <taxon>Dikarya</taxon>
        <taxon>Ascomycota</taxon>
        <taxon>Pezizomycotina</taxon>
        <taxon>Sordariomycetes</taxon>
        <taxon>Sordariomycetidae</taxon>
        <taxon>Sordariales</taxon>
        <taxon>Podosporaceae</taxon>
        <taxon>Podospora</taxon>
    </lineage>
</organism>
<dbReference type="Proteomes" id="UP001321760">
    <property type="component" value="Unassembled WGS sequence"/>
</dbReference>
<dbReference type="Pfam" id="PF13917">
    <property type="entry name" value="zf-CCHC_3"/>
    <property type="match status" value="1"/>
</dbReference>
<dbReference type="EMBL" id="MU865939">
    <property type="protein sequence ID" value="KAK4449095.1"/>
    <property type="molecule type" value="Genomic_DNA"/>
</dbReference>
<evidence type="ECO:0000313" key="3">
    <source>
        <dbReference type="Proteomes" id="UP001321760"/>
    </source>
</evidence>
<reference evidence="2" key="1">
    <citation type="journal article" date="2023" name="Mol. Phylogenet. Evol.">
        <title>Genome-scale phylogeny and comparative genomics of the fungal order Sordariales.</title>
        <authorList>
            <person name="Hensen N."/>
            <person name="Bonometti L."/>
            <person name="Westerberg I."/>
            <person name="Brannstrom I.O."/>
            <person name="Guillou S."/>
            <person name="Cros-Aarteil S."/>
            <person name="Calhoun S."/>
            <person name="Haridas S."/>
            <person name="Kuo A."/>
            <person name="Mondo S."/>
            <person name="Pangilinan J."/>
            <person name="Riley R."/>
            <person name="LaButti K."/>
            <person name="Andreopoulos B."/>
            <person name="Lipzen A."/>
            <person name="Chen C."/>
            <person name="Yan M."/>
            <person name="Daum C."/>
            <person name="Ng V."/>
            <person name="Clum A."/>
            <person name="Steindorff A."/>
            <person name="Ohm R.A."/>
            <person name="Martin F."/>
            <person name="Silar P."/>
            <person name="Natvig D.O."/>
            <person name="Lalanne C."/>
            <person name="Gautier V."/>
            <person name="Ament-Velasquez S.L."/>
            <person name="Kruys A."/>
            <person name="Hutchinson M.I."/>
            <person name="Powell A.J."/>
            <person name="Barry K."/>
            <person name="Miller A.N."/>
            <person name="Grigoriev I.V."/>
            <person name="Debuchy R."/>
            <person name="Gladieux P."/>
            <person name="Hiltunen Thoren M."/>
            <person name="Johannesson H."/>
        </authorList>
    </citation>
    <scope>NUCLEOTIDE SEQUENCE</scope>
    <source>
        <strain evidence="2">PSN243</strain>
    </source>
</reference>
<dbReference type="PANTHER" id="PTHR13491:SF0">
    <property type="entry name" value="ZINC FINGER CCHC DOMAIN-CONTAINING PROTEIN 10"/>
    <property type="match status" value="1"/>
</dbReference>
<accession>A0AAV9GKM6</accession>
<feature type="compositionally biased region" description="Basic and acidic residues" evidence="1">
    <location>
        <begin position="162"/>
        <end position="218"/>
    </location>
</feature>
<proteinExistence type="predicted"/>
<evidence type="ECO:0000256" key="1">
    <source>
        <dbReference type="SAM" id="MobiDB-lite"/>
    </source>
</evidence>
<comment type="caution">
    <text evidence="2">The sequence shown here is derived from an EMBL/GenBank/DDBJ whole genome shotgun (WGS) entry which is preliminary data.</text>
</comment>
<feature type="compositionally biased region" description="Basic and acidic residues" evidence="1">
    <location>
        <begin position="228"/>
        <end position="251"/>
    </location>
</feature>
<name>A0AAV9GKM6_9PEZI</name>
<feature type="compositionally biased region" description="Low complexity" evidence="1">
    <location>
        <begin position="113"/>
        <end position="127"/>
    </location>
</feature>
<reference evidence="2" key="2">
    <citation type="submission" date="2023-05" db="EMBL/GenBank/DDBJ databases">
        <authorList>
            <consortium name="Lawrence Berkeley National Laboratory"/>
            <person name="Steindorff A."/>
            <person name="Hensen N."/>
            <person name="Bonometti L."/>
            <person name="Westerberg I."/>
            <person name="Brannstrom I.O."/>
            <person name="Guillou S."/>
            <person name="Cros-Aarteil S."/>
            <person name="Calhoun S."/>
            <person name="Haridas S."/>
            <person name="Kuo A."/>
            <person name="Mondo S."/>
            <person name="Pangilinan J."/>
            <person name="Riley R."/>
            <person name="Labutti K."/>
            <person name="Andreopoulos B."/>
            <person name="Lipzen A."/>
            <person name="Chen C."/>
            <person name="Yanf M."/>
            <person name="Daum C."/>
            <person name="Ng V."/>
            <person name="Clum A."/>
            <person name="Ohm R."/>
            <person name="Martin F."/>
            <person name="Silar P."/>
            <person name="Natvig D."/>
            <person name="Lalanne C."/>
            <person name="Gautier V."/>
            <person name="Ament-Velasquez S.L."/>
            <person name="Kruys A."/>
            <person name="Hutchinson M.I."/>
            <person name="Powell A.J."/>
            <person name="Barry K."/>
            <person name="Miller A.N."/>
            <person name="Grigoriev I.V."/>
            <person name="Debuchy R."/>
            <person name="Gladieux P."/>
            <person name="Thoren M.H."/>
            <person name="Johannesson H."/>
        </authorList>
    </citation>
    <scope>NUCLEOTIDE SEQUENCE</scope>
    <source>
        <strain evidence="2">PSN243</strain>
    </source>
</reference>
<dbReference type="InterPro" id="IPR039715">
    <property type="entry name" value="ZCCHC10"/>
</dbReference>
<dbReference type="PANTHER" id="PTHR13491">
    <property type="entry name" value="ZCCHC10 PROTEIN"/>
    <property type="match status" value="1"/>
</dbReference>
<feature type="region of interest" description="Disordered" evidence="1">
    <location>
        <begin position="35"/>
        <end position="285"/>
    </location>
</feature>
<gene>
    <name evidence="2" type="ORF">QBC34DRAFT_405893</name>
</gene>
<feature type="compositionally biased region" description="Basic and acidic residues" evidence="1">
    <location>
        <begin position="138"/>
        <end position="150"/>
    </location>
</feature>